<feature type="non-terminal residue" evidence="2">
    <location>
        <position position="1"/>
    </location>
</feature>
<proteinExistence type="predicted"/>
<feature type="non-terminal residue" evidence="2">
    <location>
        <position position="69"/>
    </location>
</feature>
<gene>
    <name evidence="2" type="primary">ORF8298</name>
</gene>
<evidence type="ECO:0000256" key="1">
    <source>
        <dbReference type="SAM" id="MobiDB-lite"/>
    </source>
</evidence>
<accession>A0A0B6Y1A4</accession>
<reference evidence="2" key="1">
    <citation type="submission" date="2014-12" db="EMBL/GenBank/DDBJ databases">
        <title>Insight into the proteome of Arion vulgaris.</title>
        <authorList>
            <person name="Aradska J."/>
            <person name="Bulat T."/>
            <person name="Smidak R."/>
            <person name="Sarate P."/>
            <person name="Gangsoo J."/>
            <person name="Sialana F."/>
            <person name="Bilban M."/>
            <person name="Lubec G."/>
        </authorList>
    </citation>
    <scope>NUCLEOTIDE SEQUENCE</scope>
    <source>
        <tissue evidence="2">Skin</tissue>
    </source>
</reference>
<feature type="region of interest" description="Disordered" evidence="1">
    <location>
        <begin position="43"/>
        <end position="69"/>
    </location>
</feature>
<dbReference type="EMBL" id="HACG01002736">
    <property type="protein sequence ID" value="CEK49601.1"/>
    <property type="molecule type" value="Transcribed_RNA"/>
</dbReference>
<dbReference type="AlphaFoldDB" id="A0A0B6Y1A4"/>
<evidence type="ECO:0000313" key="2">
    <source>
        <dbReference type="EMBL" id="CEK49601.1"/>
    </source>
</evidence>
<organism evidence="2">
    <name type="scientific">Arion vulgaris</name>
    <dbReference type="NCBI Taxonomy" id="1028688"/>
    <lineage>
        <taxon>Eukaryota</taxon>
        <taxon>Metazoa</taxon>
        <taxon>Spiralia</taxon>
        <taxon>Lophotrochozoa</taxon>
        <taxon>Mollusca</taxon>
        <taxon>Gastropoda</taxon>
        <taxon>Heterobranchia</taxon>
        <taxon>Euthyneura</taxon>
        <taxon>Panpulmonata</taxon>
        <taxon>Eupulmonata</taxon>
        <taxon>Stylommatophora</taxon>
        <taxon>Helicina</taxon>
        <taxon>Arionoidea</taxon>
        <taxon>Arionidae</taxon>
        <taxon>Arion</taxon>
    </lineage>
</organism>
<name>A0A0B6Y1A4_9EUPU</name>
<feature type="compositionally biased region" description="Polar residues" evidence="1">
    <location>
        <begin position="60"/>
        <end position="69"/>
    </location>
</feature>
<protein>
    <submittedName>
        <fullName evidence="2">Uncharacterized protein</fullName>
    </submittedName>
</protein>
<sequence length="69" mass="7835">NNNAYGFIEPYEAYTDSQVYDGEYVHRGDDLIPDRLDTSYNTGTAYSMSSFRRSSRESTPPASMSRLNP</sequence>